<dbReference type="Pfam" id="PF05405">
    <property type="entry name" value="Mt_ATP-synt_B"/>
    <property type="match status" value="1"/>
</dbReference>
<keyword evidence="8" id="KW-0812">Transmembrane</keyword>
<name>A0A0E3DBK1_9FLOR</name>
<keyword evidence="5" id="KW-0406">Ion transport</keyword>
<gene>
    <name evidence="9" type="primary">ymf39</name>
    <name evidence="9" type="ORF">Rique.mt.07</name>
</gene>
<evidence type="ECO:0000256" key="3">
    <source>
        <dbReference type="ARBA" id="ARBA00022547"/>
    </source>
</evidence>
<dbReference type="GO" id="GO:0015078">
    <property type="term" value="F:proton transmembrane transporter activity"/>
    <property type="evidence" value="ECO:0007669"/>
    <property type="project" value="InterPro"/>
</dbReference>
<accession>A0A0E3DBK1</accession>
<dbReference type="EMBL" id="KJ398161">
    <property type="protein sequence ID" value="AHX02476.1"/>
    <property type="molecule type" value="Genomic_DNA"/>
</dbReference>
<dbReference type="AlphaFoldDB" id="A0A0E3DBK1"/>
<evidence type="ECO:0000256" key="8">
    <source>
        <dbReference type="SAM" id="Phobius"/>
    </source>
</evidence>
<sequence>MFNISIISLMSLILIYQNILLLNEETLILICFVIFCWIAFTKLNELIYDDLKQRSTKIENSLINSLNQVFKVLNHSIKFNQNFKNLSSNFESLGNHFFKLGAAISNELPNYLSNKSKNVYVKKFIFVQRLERQTTKLLAILIIQKINKLVSVQKFYTYNLKISNFICFQTINLLKYLKNL</sequence>
<organism evidence="9">
    <name type="scientific">Riquetophycus sp. HSY-2014a</name>
    <dbReference type="NCBI Taxonomy" id="1488470"/>
    <lineage>
        <taxon>Eukaryota</taxon>
        <taxon>Rhodophyta</taxon>
        <taxon>Florideophyceae</taxon>
        <taxon>Rhodymeniophycidae</taxon>
        <taxon>Peyssonneliales</taxon>
        <taxon>Peyssonneliaceae</taxon>
        <taxon>Riquetophycus</taxon>
    </lineage>
</organism>
<evidence type="ECO:0000313" key="9">
    <source>
        <dbReference type="EMBL" id="AHX02476.1"/>
    </source>
</evidence>
<keyword evidence="4" id="KW-0375">Hydrogen ion transport</keyword>
<dbReference type="InterPro" id="IPR008688">
    <property type="entry name" value="ATP_synth_Bsub_B/MI25"/>
</dbReference>
<keyword evidence="2" id="KW-0813">Transport</keyword>
<comment type="subcellular location">
    <subcellularLocation>
        <location evidence="1">Mitochondrion membrane</location>
    </subcellularLocation>
</comment>
<evidence type="ECO:0000256" key="1">
    <source>
        <dbReference type="ARBA" id="ARBA00004325"/>
    </source>
</evidence>
<evidence type="ECO:0000256" key="4">
    <source>
        <dbReference type="ARBA" id="ARBA00022781"/>
    </source>
</evidence>
<dbReference type="GO" id="GO:0045259">
    <property type="term" value="C:proton-transporting ATP synthase complex"/>
    <property type="evidence" value="ECO:0007669"/>
    <property type="project" value="UniProtKB-KW"/>
</dbReference>
<keyword evidence="8" id="KW-1133">Transmembrane helix</keyword>
<feature type="transmembrane region" description="Helical" evidence="8">
    <location>
        <begin position="27"/>
        <end position="48"/>
    </location>
</feature>
<dbReference type="GO" id="GO:0031966">
    <property type="term" value="C:mitochondrial membrane"/>
    <property type="evidence" value="ECO:0007669"/>
    <property type="project" value="UniProtKB-SubCell"/>
</dbReference>
<geneLocation type="mitochondrion" evidence="9"/>
<evidence type="ECO:0000256" key="6">
    <source>
        <dbReference type="ARBA" id="ARBA00023128"/>
    </source>
</evidence>
<dbReference type="GO" id="GO:0015986">
    <property type="term" value="P:proton motive force-driven ATP synthesis"/>
    <property type="evidence" value="ECO:0007669"/>
    <property type="project" value="InterPro"/>
</dbReference>
<keyword evidence="3" id="KW-0138">CF(0)</keyword>
<evidence type="ECO:0000256" key="2">
    <source>
        <dbReference type="ARBA" id="ARBA00022448"/>
    </source>
</evidence>
<proteinExistence type="predicted"/>
<evidence type="ECO:0000256" key="5">
    <source>
        <dbReference type="ARBA" id="ARBA00023065"/>
    </source>
</evidence>
<reference evidence="9" key="1">
    <citation type="submission" date="2014-02" db="EMBL/GenBank/DDBJ databases">
        <title>Complete mitochondrion genomes reveal florideophycean red algal diversity.</title>
        <authorList>
            <person name="Yang E.C."/>
            <person name="Yoon H.S."/>
        </authorList>
    </citation>
    <scope>NUCLEOTIDE SEQUENCE</scope>
</reference>
<evidence type="ECO:0000256" key="7">
    <source>
        <dbReference type="ARBA" id="ARBA00023136"/>
    </source>
</evidence>
<keyword evidence="6 9" id="KW-0496">Mitochondrion</keyword>
<keyword evidence="7 8" id="KW-0472">Membrane</keyword>
<protein>
    <submittedName>
        <fullName evidence="9">ATP synthase B chain</fullName>
    </submittedName>
</protein>